<evidence type="ECO:0000313" key="2">
    <source>
        <dbReference type="Proteomes" id="UP000419743"/>
    </source>
</evidence>
<accession>A0A7M4DDE6</accession>
<protein>
    <submittedName>
        <fullName evidence="1">Uncharacterized protein</fullName>
    </submittedName>
</protein>
<name>A0A7M4DDE6_9MICO</name>
<proteinExistence type="predicted"/>
<organism evidence="1 2">
    <name type="scientific">Occultella aeris</name>
    <dbReference type="NCBI Taxonomy" id="2761496"/>
    <lineage>
        <taxon>Bacteria</taxon>
        <taxon>Bacillati</taxon>
        <taxon>Actinomycetota</taxon>
        <taxon>Actinomycetes</taxon>
        <taxon>Micrococcales</taxon>
        <taxon>Ruaniaceae</taxon>
        <taxon>Occultella</taxon>
    </lineage>
</organism>
<comment type="caution">
    <text evidence="1">The sequence shown here is derived from an EMBL/GenBank/DDBJ whole genome shotgun (WGS) entry which is preliminary data.</text>
</comment>
<reference evidence="1 2" key="1">
    <citation type="submission" date="2019-11" db="EMBL/GenBank/DDBJ databases">
        <authorList>
            <person name="Criscuolo A."/>
        </authorList>
    </citation>
    <scope>NUCLEOTIDE SEQUENCE [LARGE SCALE GENOMIC DNA]</scope>
    <source>
        <strain evidence="1">CIP111667</strain>
    </source>
</reference>
<sequence>MTDRRRQAILAAALSIGDLTDDTMPAVAPIDTQQSIFEMAAIQLEHTLDQLRPHSQVPAWAGAVEQELIAAHDRQPDLIHSAFPWFDRWYDGPAAYRSPLLHKFAHHLGNAVRSERLLRTGALGQFLQECVGSLLRRRRGFHTLFLDEAPAARVARIDALRLREEVPSLELLTLDLLWHWRDQVQLQATRARIDRIVLYRTITLIGPAAEWALAEGRQMLANGDHNPLRYAQHHLVFTPLARWTMSRWEATQEGLKLGRRGQVVLEVELPIRSVWAPSSSDPVAFVASPVPPRPASPDFPLVTPEESWRLIGVDIL</sequence>
<dbReference type="EMBL" id="CACRYJ010000004">
    <property type="protein sequence ID" value="VZO34865.1"/>
    <property type="molecule type" value="Genomic_DNA"/>
</dbReference>
<dbReference type="Proteomes" id="UP000419743">
    <property type="component" value="Unassembled WGS sequence"/>
</dbReference>
<dbReference type="RefSeq" id="WP_156738723.1">
    <property type="nucleotide sequence ID" value="NZ_CACRYJ010000004.1"/>
</dbReference>
<keyword evidence="2" id="KW-1185">Reference proteome</keyword>
<evidence type="ECO:0000313" key="1">
    <source>
        <dbReference type="EMBL" id="VZO34865.1"/>
    </source>
</evidence>
<dbReference type="AlphaFoldDB" id="A0A7M4DDE6"/>
<gene>
    <name evidence="1" type="ORF">HALOF300_00135</name>
</gene>